<dbReference type="PRINTS" id="PR00926">
    <property type="entry name" value="MITOCARRIER"/>
</dbReference>
<dbReference type="InterPro" id="IPR023395">
    <property type="entry name" value="MCP_dom_sf"/>
</dbReference>
<evidence type="ECO:0000256" key="14">
    <source>
        <dbReference type="PROSITE-ProRule" id="PRU00282"/>
    </source>
</evidence>
<evidence type="ECO:0000256" key="11">
    <source>
        <dbReference type="ARBA" id="ARBA00058619"/>
    </source>
</evidence>
<proteinExistence type="inferred from homology"/>
<evidence type="ECO:0000256" key="8">
    <source>
        <dbReference type="ARBA" id="ARBA00023128"/>
    </source>
</evidence>
<evidence type="ECO:0000256" key="6">
    <source>
        <dbReference type="ARBA" id="ARBA00022792"/>
    </source>
</evidence>
<evidence type="ECO:0000256" key="15">
    <source>
        <dbReference type="RuleBase" id="RU000488"/>
    </source>
</evidence>
<feature type="repeat" description="Solcar" evidence="14">
    <location>
        <begin position="135"/>
        <end position="226"/>
    </location>
</feature>
<keyword evidence="5" id="KW-0677">Repeat</keyword>
<dbReference type="Proteomes" id="UP000192578">
    <property type="component" value="Unassembled WGS sequence"/>
</dbReference>
<feature type="repeat" description="Solcar" evidence="14">
    <location>
        <begin position="239"/>
        <end position="323"/>
    </location>
</feature>
<organism evidence="16 17">
    <name type="scientific">Hypsibius exemplaris</name>
    <name type="common">Freshwater tardigrade</name>
    <dbReference type="NCBI Taxonomy" id="2072580"/>
    <lineage>
        <taxon>Eukaryota</taxon>
        <taxon>Metazoa</taxon>
        <taxon>Ecdysozoa</taxon>
        <taxon>Tardigrada</taxon>
        <taxon>Eutardigrada</taxon>
        <taxon>Parachela</taxon>
        <taxon>Hypsibioidea</taxon>
        <taxon>Hypsibiidae</taxon>
        <taxon>Hypsibius</taxon>
    </lineage>
</organism>
<evidence type="ECO:0000256" key="9">
    <source>
        <dbReference type="ARBA" id="ARBA00023136"/>
    </source>
</evidence>
<evidence type="ECO:0000256" key="2">
    <source>
        <dbReference type="ARBA" id="ARBA00006375"/>
    </source>
</evidence>
<dbReference type="InterPro" id="IPR044712">
    <property type="entry name" value="SLC25A32-like"/>
</dbReference>
<dbReference type="PROSITE" id="PS50920">
    <property type="entry name" value="SOLCAR"/>
    <property type="match status" value="3"/>
</dbReference>
<dbReference type="InterPro" id="IPR002067">
    <property type="entry name" value="MCP"/>
</dbReference>
<evidence type="ECO:0000256" key="10">
    <source>
        <dbReference type="ARBA" id="ARBA00050907"/>
    </source>
</evidence>
<dbReference type="OrthoDB" id="428293at2759"/>
<keyword evidence="17" id="KW-1185">Reference proteome</keyword>
<keyword evidence="9 14" id="KW-0472">Membrane</keyword>
<name>A0A9X6RMN2_HYPEX</name>
<evidence type="ECO:0000256" key="13">
    <source>
        <dbReference type="ARBA" id="ARBA00079992"/>
    </source>
</evidence>
<sequence length="390" mass="43257">MSTTTAALNPADTITPPRQSALTRLTSVLHQREQIDHLLAGISGGVVSTLILHPLDLIKVRFAVNDGTSPHSAVVSKGLRYAFAHTYREGGLRALYQGVTPNCVGAGTSWGVYFLLYNVTKNWMSQGPNGVVESLGPAQHMLAAANAGALTLLVTNPIWVVKTRLCLQYEKADLPAHKQYRGMMDCFYKIYKFEGIRGLYKGLIPGMFGVSHGALQFMAYEELKKRATKYKGVDPDTKLGTVEYLGYAAISKLFAATATYPYQVVRARLQDQHKNYTGLLDVVMRTWRRERIFGFYKGLVPYLLAVTPNVCLVFLVYEKLAPHSAPTTDTAGDEIAKPKYRLTREGLKGFFKGMVPNVLRITPASALTITVYEKLRLFLKQRRDDATPTA</sequence>
<dbReference type="GO" id="GO:0015711">
    <property type="term" value="P:organic anion transport"/>
    <property type="evidence" value="ECO:0007669"/>
    <property type="project" value="UniProtKB-ARBA"/>
</dbReference>
<dbReference type="GO" id="GO:0015215">
    <property type="term" value="F:nucleotide transmembrane transporter activity"/>
    <property type="evidence" value="ECO:0007669"/>
    <property type="project" value="UniProtKB-ARBA"/>
</dbReference>
<protein>
    <recommendedName>
        <fullName evidence="12">Solute carrier family 25 member 32</fullName>
    </recommendedName>
    <alternativeName>
        <fullName evidence="13">Mitochondrial FAD transporter</fullName>
    </alternativeName>
</protein>
<dbReference type="InterPro" id="IPR018108">
    <property type="entry name" value="MCP_transmembrane"/>
</dbReference>
<comment type="similarity">
    <text evidence="2 15">Belongs to the mitochondrial carrier (TC 2.A.29) family.</text>
</comment>
<evidence type="ECO:0000256" key="1">
    <source>
        <dbReference type="ARBA" id="ARBA00004448"/>
    </source>
</evidence>
<evidence type="ECO:0000256" key="5">
    <source>
        <dbReference type="ARBA" id="ARBA00022737"/>
    </source>
</evidence>
<evidence type="ECO:0000256" key="3">
    <source>
        <dbReference type="ARBA" id="ARBA00022448"/>
    </source>
</evidence>
<evidence type="ECO:0000313" key="17">
    <source>
        <dbReference type="Proteomes" id="UP000192578"/>
    </source>
</evidence>
<accession>A0A9X6RMN2</accession>
<keyword evidence="7" id="KW-1133">Transmembrane helix</keyword>
<dbReference type="PANTHER" id="PTHR45683">
    <property type="entry name" value="MITOCHONDRIAL NICOTINAMIDE ADENINE DINUCLEOTIDE TRANSPORTER 1-RELATED-RELATED"/>
    <property type="match status" value="1"/>
</dbReference>
<comment type="caution">
    <text evidence="16">The sequence shown here is derived from an EMBL/GenBank/DDBJ whole genome shotgun (WGS) entry which is preliminary data.</text>
</comment>
<dbReference type="GO" id="GO:0005743">
    <property type="term" value="C:mitochondrial inner membrane"/>
    <property type="evidence" value="ECO:0007669"/>
    <property type="project" value="UniProtKB-SubCell"/>
</dbReference>
<evidence type="ECO:0000256" key="12">
    <source>
        <dbReference type="ARBA" id="ARBA00070508"/>
    </source>
</evidence>
<comment type="subcellular location">
    <subcellularLocation>
        <location evidence="1">Mitochondrion inner membrane</location>
        <topology evidence="1">Multi-pass membrane protein</topology>
    </subcellularLocation>
</comment>
<reference evidence="17" key="1">
    <citation type="submission" date="2017-01" db="EMBL/GenBank/DDBJ databases">
        <title>Comparative genomics of anhydrobiosis in the tardigrade Hypsibius dujardini.</title>
        <authorList>
            <person name="Yoshida Y."/>
            <person name="Koutsovoulos G."/>
            <person name="Laetsch D."/>
            <person name="Stevens L."/>
            <person name="Kumar S."/>
            <person name="Horikawa D."/>
            <person name="Ishino K."/>
            <person name="Komine S."/>
            <person name="Tomita M."/>
            <person name="Blaxter M."/>
            <person name="Arakawa K."/>
        </authorList>
    </citation>
    <scope>NUCLEOTIDE SEQUENCE [LARGE SCALE GENOMIC DNA]</scope>
    <source>
        <strain evidence="17">Z151</strain>
    </source>
</reference>
<keyword evidence="8" id="KW-0496">Mitochondrion</keyword>
<dbReference type="Pfam" id="PF00153">
    <property type="entry name" value="Mito_carr"/>
    <property type="match status" value="4"/>
</dbReference>
<keyword evidence="6" id="KW-0999">Mitochondrion inner membrane</keyword>
<dbReference type="AlphaFoldDB" id="A0A9X6RMN2"/>
<evidence type="ECO:0000313" key="16">
    <source>
        <dbReference type="EMBL" id="OWA53509.1"/>
    </source>
</evidence>
<feature type="repeat" description="Solcar" evidence="14">
    <location>
        <begin position="32"/>
        <end position="123"/>
    </location>
</feature>
<evidence type="ECO:0000256" key="4">
    <source>
        <dbReference type="ARBA" id="ARBA00022692"/>
    </source>
</evidence>
<dbReference type="SUPFAM" id="SSF103506">
    <property type="entry name" value="Mitochondrial carrier"/>
    <property type="match status" value="2"/>
</dbReference>
<dbReference type="Gene3D" id="1.50.40.10">
    <property type="entry name" value="Mitochondrial carrier domain"/>
    <property type="match status" value="3"/>
</dbReference>
<keyword evidence="4 14" id="KW-0812">Transmembrane</keyword>
<comment type="function">
    <text evidence="11">Facilitates flavin adenine dinucleotide (FAD) translocation across the mitochondrial inner membrane into the mitochondrial matrix where it acts as a redox cofactor to assist flavoenzyme activities in fundamental metabolic processes including fatty acid beta-oxidation, amino acid and choline metabolism as well as mitochondrial electron transportation. In particular, provides FAD to DLD dehydrogenase of the glycine cleavage system, part of mitochondrial one-carbon metabolic pathway involved in neural tube closure in early embryogenesis.</text>
</comment>
<evidence type="ECO:0000256" key="7">
    <source>
        <dbReference type="ARBA" id="ARBA00022989"/>
    </source>
</evidence>
<comment type="catalytic activity">
    <reaction evidence="10">
        <text>FAD(in) = FAD(out)</text>
        <dbReference type="Rhea" id="RHEA:76535"/>
        <dbReference type="ChEBI" id="CHEBI:57692"/>
    </reaction>
</comment>
<dbReference type="EMBL" id="MTYJ01000326">
    <property type="protein sequence ID" value="OWA53509.1"/>
    <property type="molecule type" value="Genomic_DNA"/>
</dbReference>
<keyword evidence="3 15" id="KW-0813">Transport</keyword>
<dbReference type="FunFam" id="1.50.40.10:FF:000025">
    <property type="entry name" value="mitochondrial folate transporter/carrier"/>
    <property type="match status" value="1"/>
</dbReference>
<gene>
    <name evidence="16" type="ORF">BV898_17936</name>
</gene>